<dbReference type="Gene3D" id="3.40.50.720">
    <property type="entry name" value="NAD(P)-binding Rossmann-like Domain"/>
    <property type="match status" value="1"/>
</dbReference>
<protein>
    <recommendedName>
        <fullName evidence="6">Enoyl reductase (ER) domain-containing protein</fullName>
    </recommendedName>
</protein>
<evidence type="ECO:0000256" key="4">
    <source>
        <dbReference type="RuleBase" id="RU361277"/>
    </source>
</evidence>
<name>A0A1L9PKP8_ASPVE</name>
<dbReference type="SUPFAM" id="SSF51735">
    <property type="entry name" value="NAD(P)-binding Rossmann-fold domains"/>
    <property type="match status" value="1"/>
</dbReference>
<keyword evidence="8" id="KW-1185">Reference proteome</keyword>
<dbReference type="VEuPathDB" id="FungiDB:ASPVEDRAFT_28716"/>
<dbReference type="STRING" id="1036611.A0A1L9PKP8"/>
<dbReference type="GO" id="GO:0016491">
    <property type="term" value="F:oxidoreductase activity"/>
    <property type="evidence" value="ECO:0007669"/>
    <property type="project" value="UniProtKB-KW"/>
</dbReference>
<evidence type="ECO:0000313" key="7">
    <source>
        <dbReference type="EMBL" id="OJJ02099.1"/>
    </source>
</evidence>
<feature type="domain" description="Enoyl reductase (ER)" evidence="6">
    <location>
        <begin position="8"/>
        <end position="351"/>
    </location>
</feature>
<comment type="similarity">
    <text evidence="4">Belongs to the zinc-containing alcohol dehydrogenase family.</text>
</comment>
<accession>A0A1L9PKP8</accession>
<feature type="region of interest" description="Disordered" evidence="5">
    <location>
        <begin position="1"/>
        <end position="25"/>
    </location>
</feature>
<organism evidence="7 8">
    <name type="scientific">Aspergillus versicolor CBS 583.65</name>
    <dbReference type="NCBI Taxonomy" id="1036611"/>
    <lineage>
        <taxon>Eukaryota</taxon>
        <taxon>Fungi</taxon>
        <taxon>Dikarya</taxon>
        <taxon>Ascomycota</taxon>
        <taxon>Pezizomycotina</taxon>
        <taxon>Eurotiomycetes</taxon>
        <taxon>Eurotiomycetidae</taxon>
        <taxon>Eurotiales</taxon>
        <taxon>Aspergillaceae</taxon>
        <taxon>Aspergillus</taxon>
        <taxon>Aspergillus subgen. Nidulantes</taxon>
    </lineage>
</organism>
<evidence type="ECO:0000256" key="1">
    <source>
        <dbReference type="ARBA" id="ARBA00022723"/>
    </source>
</evidence>
<dbReference type="InterPro" id="IPR020843">
    <property type="entry name" value="ER"/>
</dbReference>
<dbReference type="AlphaFoldDB" id="A0A1L9PKP8"/>
<dbReference type="InterPro" id="IPR050129">
    <property type="entry name" value="Zn_alcohol_dh"/>
</dbReference>
<dbReference type="InterPro" id="IPR036291">
    <property type="entry name" value="NAD(P)-bd_dom_sf"/>
</dbReference>
<keyword evidence="2 4" id="KW-0862">Zinc</keyword>
<keyword evidence="1 4" id="KW-0479">Metal-binding</keyword>
<keyword evidence="3" id="KW-0560">Oxidoreductase</keyword>
<dbReference type="InterPro" id="IPR002328">
    <property type="entry name" value="ADH_Zn_CS"/>
</dbReference>
<dbReference type="PANTHER" id="PTHR43401:SF2">
    <property type="entry name" value="L-THREONINE 3-DEHYDROGENASE"/>
    <property type="match status" value="1"/>
</dbReference>
<dbReference type="GO" id="GO:0008270">
    <property type="term" value="F:zinc ion binding"/>
    <property type="evidence" value="ECO:0007669"/>
    <property type="project" value="InterPro"/>
</dbReference>
<evidence type="ECO:0000256" key="5">
    <source>
        <dbReference type="SAM" id="MobiDB-lite"/>
    </source>
</evidence>
<dbReference type="SMART" id="SM00829">
    <property type="entry name" value="PKS_ER"/>
    <property type="match status" value="1"/>
</dbReference>
<evidence type="ECO:0000259" key="6">
    <source>
        <dbReference type="SMART" id="SM00829"/>
    </source>
</evidence>
<evidence type="ECO:0000313" key="8">
    <source>
        <dbReference type="Proteomes" id="UP000184073"/>
    </source>
</evidence>
<comment type="cofactor">
    <cofactor evidence="4">
        <name>Zn(2+)</name>
        <dbReference type="ChEBI" id="CHEBI:29105"/>
    </cofactor>
</comment>
<dbReference type="EMBL" id="KV878129">
    <property type="protein sequence ID" value="OJJ02099.1"/>
    <property type="molecule type" value="Genomic_DNA"/>
</dbReference>
<dbReference type="RefSeq" id="XP_040667861.1">
    <property type="nucleotide sequence ID" value="XM_040810144.1"/>
</dbReference>
<dbReference type="SUPFAM" id="SSF50129">
    <property type="entry name" value="GroES-like"/>
    <property type="match status" value="1"/>
</dbReference>
<evidence type="ECO:0000256" key="2">
    <source>
        <dbReference type="ARBA" id="ARBA00022833"/>
    </source>
</evidence>
<dbReference type="Pfam" id="PF00107">
    <property type="entry name" value="ADH_zinc_N"/>
    <property type="match status" value="1"/>
</dbReference>
<proteinExistence type="inferred from homology"/>
<dbReference type="InterPro" id="IPR013149">
    <property type="entry name" value="ADH-like_C"/>
</dbReference>
<dbReference type="OrthoDB" id="1879366at2759"/>
<dbReference type="InterPro" id="IPR013154">
    <property type="entry name" value="ADH-like_N"/>
</dbReference>
<dbReference type="Pfam" id="PF08240">
    <property type="entry name" value="ADH_N"/>
    <property type="match status" value="1"/>
</dbReference>
<evidence type="ECO:0000256" key="3">
    <source>
        <dbReference type="ARBA" id="ARBA00023002"/>
    </source>
</evidence>
<dbReference type="PANTHER" id="PTHR43401">
    <property type="entry name" value="L-THREONINE 3-DEHYDROGENASE"/>
    <property type="match status" value="1"/>
</dbReference>
<dbReference type="InterPro" id="IPR011032">
    <property type="entry name" value="GroES-like_sf"/>
</dbReference>
<dbReference type="PROSITE" id="PS00059">
    <property type="entry name" value="ADH_ZINC"/>
    <property type="match status" value="1"/>
</dbReference>
<dbReference type="Gene3D" id="3.90.180.10">
    <property type="entry name" value="Medium-chain alcohol dehydrogenases, catalytic domain"/>
    <property type="match status" value="1"/>
</dbReference>
<dbReference type="GeneID" id="63725655"/>
<gene>
    <name evidence="7" type="ORF">ASPVEDRAFT_28716</name>
</gene>
<reference evidence="8" key="1">
    <citation type="journal article" date="2017" name="Genome Biol.">
        <title>Comparative genomics reveals high biological diversity and specific adaptations in the industrially and medically important fungal genus Aspergillus.</title>
        <authorList>
            <person name="de Vries R.P."/>
            <person name="Riley R."/>
            <person name="Wiebenga A."/>
            <person name="Aguilar-Osorio G."/>
            <person name="Amillis S."/>
            <person name="Uchima C.A."/>
            <person name="Anderluh G."/>
            <person name="Asadollahi M."/>
            <person name="Askin M."/>
            <person name="Barry K."/>
            <person name="Battaglia E."/>
            <person name="Bayram O."/>
            <person name="Benocci T."/>
            <person name="Braus-Stromeyer S.A."/>
            <person name="Caldana C."/>
            <person name="Canovas D."/>
            <person name="Cerqueira G.C."/>
            <person name="Chen F."/>
            <person name="Chen W."/>
            <person name="Choi C."/>
            <person name="Clum A."/>
            <person name="Dos Santos R.A."/>
            <person name="Damasio A.R."/>
            <person name="Diallinas G."/>
            <person name="Emri T."/>
            <person name="Fekete E."/>
            <person name="Flipphi M."/>
            <person name="Freyberg S."/>
            <person name="Gallo A."/>
            <person name="Gournas C."/>
            <person name="Habgood R."/>
            <person name="Hainaut M."/>
            <person name="Harispe M.L."/>
            <person name="Henrissat B."/>
            <person name="Hilden K.S."/>
            <person name="Hope R."/>
            <person name="Hossain A."/>
            <person name="Karabika E."/>
            <person name="Karaffa L."/>
            <person name="Karanyi Z."/>
            <person name="Krasevec N."/>
            <person name="Kuo A."/>
            <person name="Kusch H."/>
            <person name="LaButti K."/>
            <person name="Lagendijk E.L."/>
            <person name="Lapidus A."/>
            <person name="Levasseur A."/>
            <person name="Lindquist E."/>
            <person name="Lipzen A."/>
            <person name="Logrieco A.F."/>
            <person name="MacCabe A."/>
            <person name="Maekelae M.R."/>
            <person name="Malavazi I."/>
            <person name="Melin P."/>
            <person name="Meyer V."/>
            <person name="Mielnichuk N."/>
            <person name="Miskei M."/>
            <person name="Molnar A.P."/>
            <person name="Mule G."/>
            <person name="Ngan C.Y."/>
            <person name="Orejas M."/>
            <person name="Orosz E."/>
            <person name="Ouedraogo J.P."/>
            <person name="Overkamp K.M."/>
            <person name="Park H.-S."/>
            <person name="Perrone G."/>
            <person name="Piumi F."/>
            <person name="Punt P.J."/>
            <person name="Ram A.F."/>
            <person name="Ramon A."/>
            <person name="Rauscher S."/>
            <person name="Record E."/>
            <person name="Riano-Pachon D.M."/>
            <person name="Robert V."/>
            <person name="Roehrig J."/>
            <person name="Ruller R."/>
            <person name="Salamov A."/>
            <person name="Salih N.S."/>
            <person name="Samson R.A."/>
            <person name="Sandor E."/>
            <person name="Sanguinetti M."/>
            <person name="Schuetze T."/>
            <person name="Sepcic K."/>
            <person name="Shelest E."/>
            <person name="Sherlock G."/>
            <person name="Sophianopoulou V."/>
            <person name="Squina F.M."/>
            <person name="Sun H."/>
            <person name="Susca A."/>
            <person name="Todd R.B."/>
            <person name="Tsang A."/>
            <person name="Unkles S.E."/>
            <person name="van de Wiele N."/>
            <person name="van Rossen-Uffink D."/>
            <person name="Oliveira J.V."/>
            <person name="Vesth T.C."/>
            <person name="Visser J."/>
            <person name="Yu J.-H."/>
            <person name="Zhou M."/>
            <person name="Andersen M.R."/>
            <person name="Archer D.B."/>
            <person name="Baker S.E."/>
            <person name="Benoit I."/>
            <person name="Brakhage A.A."/>
            <person name="Braus G.H."/>
            <person name="Fischer R."/>
            <person name="Frisvad J.C."/>
            <person name="Goldman G.H."/>
            <person name="Houbraken J."/>
            <person name="Oakley B."/>
            <person name="Pocsi I."/>
            <person name="Scazzocchio C."/>
            <person name="Seiboth B."/>
            <person name="vanKuyk P.A."/>
            <person name="Wortman J."/>
            <person name="Dyer P.S."/>
            <person name="Grigoriev I.V."/>
        </authorList>
    </citation>
    <scope>NUCLEOTIDE SEQUENCE [LARGE SCALE GENOMIC DNA]</scope>
    <source>
        <strain evidence="8">CBS 583.65</strain>
    </source>
</reference>
<sequence>MKALRAADRTSGLHLEETPIPETGPDDVLIQVHAAGVTPGALRLLEMGRARTPSTVGHEIAGIITKTGERVPAELAVGTRIRVNPVLSCRQCEYCTSGREHMCGEGAMIGFGQFGQTSPLYDRYHDGGMAEYATVPYWNVHILPDKISFAIAAKVHDVATGLYSLERANLSKESVLLVTAASGTMGAVTLRLAQEFGIKKVVLVGRSRERLEVMKRLTAVETAVVVTSNENGELDQPTLLESLRAAAPNGVDAIVDYLPSGGLITKILPILKTAGTLVHMGSNVCPLPVPLALVMGKCWTIVGCRGHAREHQNKIIQWLTEGKLSVDDLITHRFPFSDAENVIKRIEDREEPMWLTVIDVTSES</sequence>
<dbReference type="Proteomes" id="UP000184073">
    <property type="component" value="Unassembled WGS sequence"/>
</dbReference>